<dbReference type="AlphaFoldDB" id="A0A8E2AMT7"/>
<dbReference type="EMBL" id="KV722498">
    <property type="protein sequence ID" value="OCH87113.1"/>
    <property type="molecule type" value="Genomic_DNA"/>
</dbReference>
<proteinExistence type="predicted"/>
<evidence type="ECO:0000313" key="2">
    <source>
        <dbReference type="Proteomes" id="UP000250043"/>
    </source>
</evidence>
<name>A0A8E2AMT7_9APHY</name>
<dbReference type="InterPro" id="IPR036047">
    <property type="entry name" value="F-box-like_dom_sf"/>
</dbReference>
<dbReference type="SUPFAM" id="SSF81383">
    <property type="entry name" value="F-box domain"/>
    <property type="match status" value="1"/>
</dbReference>
<gene>
    <name evidence="1" type="ORF">OBBRIDRAFT_691512</name>
</gene>
<reference evidence="1 2" key="1">
    <citation type="submission" date="2016-07" db="EMBL/GenBank/DDBJ databases">
        <title>Draft genome of the white-rot fungus Obba rivulosa 3A-2.</title>
        <authorList>
            <consortium name="DOE Joint Genome Institute"/>
            <person name="Miettinen O."/>
            <person name="Riley R."/>
            <person name="Acob R."/>
            <person name="Barry K."/>
            <person name="Cullen D."/>
            <person name="De Vries R."/>
            <person name="Hainaut M."/>
            <person name="Hatakka A."/>
            <person name="Henrissat B."/>
            <person name="Hilden K."/>
            <person name="Kuo R."/>
            <person name="Labutti K."/>
            <person name="Lipzen A."/>
            <person name="Makela M.R."/>
            <person name="Sandor L."/>
            <person name="Spatafora J.W."/>
            <person name="Grigoriev I.V."/>
            <person name="Hibbett D.S."/>
        </authorList>
    </citation>
    <scope>NUCLEOTIDE SEQUENCE [LARGE SCALE GENOMIC DNA]</scope>
    <source>
        <strain evidence="1 2">3A-2</strain>
    </source>
</reference>
<keyword evidence="2" id="KW-1185">Reference proteome</keyword>
<sequence>MPPELNDMVIDYLHDDFDSLKNCSLTCRAWLPACRMHLFRRMTCKKSPLHAITKFIHCSPHLGPYVKELRV</sequence>
<feature type="non-terminal residue" evidence="1">
    <location>
        <position position="71"/>
    </location>
</feature>
<dbReference type="OrthoDB" id="2921803at2759"/>
<accession>A0A8E2AMT7</accession>
<organism evidence="1 2">
    <name type="scientific">Obba rivulosa</name>
    <dbReference type="NCBI Taxonomy" id="1052685"/>
    <lineage>
        <taxon>Eukaryota</taxon>
        <taxon>Fungi</taxon>
        <taxon>Dikarya</taxon>
        <taxon>Basidiomycota</taxon>
        <taxon>Agaricomycotina</taxon>
        <taxon>Agaricomycetes</taxon>
        <taxon>Polyporales</taxon>
        <taxon>Gelatoporiaceae</taxon>
        <taxon>Obba</taxon>
    </lineage>
</organism>
<evidence type="ECO:0000313" key="1">
    <source>
        <dbReference type="EMBL" id="OCH87113.1"/>
    </source>
</evidence>
<protein>
    <recommendedName>
        <fullName evidence="3">F-box domain-containing protein</fullName>
    </recommendedName>
</protein>
<evidence type="ECO:0008006" key="3">
    <source>
        <dbReference type="Google" id="ProtNLM"/>
    </source>
</evidence>
<dbReference type="Proteomes" id="UP000250043">
    <property type="component" value="Unassembled WGS sequence"/>
</dbReference>